<organism evidence="1 2">
    <name type="scientific">Streptococcus varani</name>
    <dbReference type="NCBI Taxonomy" id="1608583"/>
    <lineage>
        <taxon>Bacteria</taxon>
        <taxon>Bacillati</taxon>
        <taxon>Bacillota</taxon>
        <taxon>Bacilli</taxon>
        <taxon>Lactobacillales</taxon>
        <taxon>Streptococcaceae</taxon>
        <taxon>Streptococcus</taxon>
    </lineage>
</organism>
<dbReference type="RefSeq" id="WP_093650892.1">
    <property type="nucleotide sequence ID" value="NZ_CTEN01000003.1"/>
</dbReference>
<evidence type="ECO:0000313" key="2">
    <source>
        <dbReference type="Proteomes" id="UP000198604"/>
    </source>
</evidence>
<reference evidence="2" key="1">
    <citation type="submission" date="2015-03" db="EMBL/GenBank/DDBJ databases">
        <authorList>
            <person name="Urmite Genomes"/>
        </authorList>
    </citation>
    <scope>NUCLEOTIDE SEQUENCE [LARGE SCALE GENOMIC DNA]</scope>
    <source>
        <strain evidence="2">FF10</strain>
    </source>
</reference>
<evidence type="ECO:0000313" key="1">
    <source>
        <dbReference type="EMBL" id="CQR25337.1"/>
    </source>
</evidence>
<accession>A0A0E3WFD9</accession>
<proteinExistence type="predicted"/>
<dbReference type="EMBL" id="CTEN01000003">
    <property type="protein sequence ID" value="CQR25337.1"/>
    <property type="molecule type" value="Genomic_DNA"/>
</dbReference>
<protein>
    <submittedName>
        <fullName evidence="1">Uncharacterized protein</fullName>
    </submittedName>
</protein>
<dbReference type="Proteomes" id="UP000198604">
    <property type="component" value="Unassembled WGS sequence"/>
</dbReference>
<sequence length="92" mass="10180">MRFTVKRNTGMVGLAMKLDVYVNGEKIDRLANNESKEFEFTGESVEVGVGQGFIRSKTITVKEGETVIAKSSLLGNLFSFFGRSSFYVEIGD</sequence>
<dbReference type="STRING" id="1608583.BN1356_01678"/>
<dbReference type="OrthoDB" id="2236652at2"/>
<keyword evidence="2" id="KW-1185">Reference proteome</keyword>
<gene>
    <name evidence="1" type="ORF">BN1356_01678</name>
</gene>
<dbReference type="AlphaFoldDB" id="A0A0E3WFD9"/>
<name>A0A0E3WFD9_9STRE</name>